<comment type="subcellular location">
    <subcellularLocation>
        <location evidence="1">Endomembrane system</location>
        <topology evidence="1">Multi-pass membrane protein</topology>
    </subcellularLocation>
</comment>
<evidence type="ECO:0000256" key="4">
    <source>
        <dbReference type="ARBA" id="ARBA00023136"/>
    </source>
</evidence>
<reference evidence="7" key="1">
    <citation type="journal article" date="2014" name="Int. J. Syst. Evol. Microbiol.">
        <title>Complete genome sequence of Corynebacterium casei LMG S-19264T (=DSM 44701T), isolated from a smear-ripened cheese.</title>
        <authorList>
            <consortium name="US DOE Joint Genome Institute (JGI-PGF)"/>
            <person name="Walter F."/>
            <person name="Albersmeier A."/>
            <person name="Kalinowski J."/>
            <person name="Ruckert C."/>
        </authorList>
    </citation>
    <scope>NUCLEOTIDE SEQUENCE</scope>
    <source>
        <strain evidence="7">CGMCC 4.5737</strain>
    </source>
</reference>
<dbReference type="InterPro" id="IPR003807">
    <property type="entry name" value="DUF202"/>
</dbReference>
<comment type="caution">
    <text evidence="7">The sequence shown here is derived from an EMBL/GenBank/DDBJ whole genome shotgun (WGS) entry which is preliminary data.</text>
</comment>
<dbReference type="GO" id="GO:0012505">
    <property type="term" value="C:endomembrane system"/>
    <property type="evidence" value="ECO:0007669"/>
    <property type="project" value="UniProtKB-SubCell"/>
</dbReference>
<accession>A0A8J3C5H6</accession>
<evidence type="ECO:0000256" key="3">
    <source>
        <dbReference type="ARBA" id="ARBA00022989"/>
    </source>
</evidence>
<name>A0A8J3C5H6_9PSEU</name>
<organism evidence="7 8">
    <name type="scientific">Longimycelium tulufanense</name>
    <dbReference type="NCBI Taxonomy" id="907463"/>
    <lineage>
        <taxon>Bacteria</taxon>
        <taxon>Bacillati</taxon>
        <taxon>Actinomycetota</taxon>
        <taxon>Actinomycetes</taxon>
        <taxon>Pseudonocardiales</taxon>
        <taxon>Pseudonocardiaceae</taxon>
        <taxon>Longimycelium</taxon>
    </lineage>
</organism>
<feature type="transmembrane region" description="Helical" evidence="5">
    <location>
        <begin position="40"/>
        <end position="62"/>
    </location>
</feature>
<gene>
    <name evidence="7" type="ORF">GCM10012275_00650</name>
</gene>
<protein>
    <recommendedName>
        <fullName evidence="6">DUF202 domain-containing protein</fullName>
    </recommendedName>
</protein>
<evidence type="ECO:0000313" key="8">
    <source>
        <dbReference type="Proteomes" id="UP000637578"/>
    </source>
</evidence>
<keyword evidence="2 5" id="KW-0812">Transmembrane</keyword>
<reference evidence="7" key="2">
    <citation type="submission" date="2020-09" db="EMBL/GenBank/DDBJ databases">
        <authorList>
            <person name="Sun Q."/>
            <person name="Zhou Y."/>
        </authorList>
    </citation>
    <scope>NUCLEOTIDE SEQUENCE</scope>
    <source>
        <strain evidence="7">CGMCC 4.5737</strain>
    </source>
</reference>
<feature type="transmembrane region" description="Helical" evidence="5">
    <location>
        <begin position="16"/>
        <end position="34"/>
    </location>
</feature>
<feature type="domain" description="DUF202" evidence="6">
    <location>
        <begin position="5"/>
        <end position="67"/>
    </location>
</feature>
<keyword evidence="8" id="KW-1185">Reference proteome</keyword>
<dbReference type="Proteomes" id="UP000637578">
    <property type="component" value="Unassembled WGS sequence"/>
</dbReference>
<dbReference type="AlphaFoldDB" id="A0A8J3C5H6"/>
<evidence type="ECO:0000259" key="6">
    <source>
        <dbReference type="Pfam" id="PF02656"/>
    </source>
</evidence>
<keyword evidence="4 5" id="KW-0472">Membrane</keyword>
<sequence length="105" mass="11147">MPRWDPGLQPERTALAWLRTSLTFLVLALVAVQLTAVRHVALAAVLTATALPLTATVGVLAWRRYRRGTARLRGNLPLPDGRLPAASTALAVTVGLLGVAYVLLG</sequence>
<proteinExistence type="predicted"/>
<dbReference type="EMBL" id="BMMK01000001">
    <property type="protein sequence ID" value="GGM33080.1"/>
    <property type="molecule type" value="Genomic_DNA"/>
</dbReference>
<evidence type="ECO:0000256" key="1">
    <source>
        <dbReference type="ARBA" id="ARBA00004127"/>
    </source>
</evidence>
<feature type="transmembrane region" description="Helical" evidence="5">
    <location>
        <begin position="83"/>
        <end position="104"/>
    </location>
</feature>
<dbReference type="Pfam" id="PF02656">
    <property type="entry name" value="DUF202"/>
    <property type="match status" value="1"/>
</dbReference>
<evidence type="ECO:0000256" key="5">
    <source>
        <dbReference type="SAM" id="Phobius"/>
    </source>
</evidence>
<evidence type="ECO:0000313" key="7">
    <source>
        <dbReference type="EMBL" id="GGM33080.1"/>
    </source>
</evidence>
<evidence type="ECO:0000256" key="2">
    <source>
        <dbReference type="ARBA" id="ARBA00022692"/>
    </source>
</evidence>
<dbReference type="RefSeq" id="WP_189052766.1">
    <property type="nucleotide sequence ID" value="NZ_BMMK01000001.1"/>
</dbReference>
<keyword evidence="3 5" id="KW-1133">Transmembrane helix</keyword>